<organism evidence="6 7">
    <name type="scientific">Natronorubrum aibiense</name>
    <dbReference type="NCBI Taxonomy" id="348826"/>
    <lineage>
        <taxon>Archaea</taxon>
        <taxon>Methanobacteriati</taxon>
        <taxon>Methanobacteriota</taxon>
        <taxon>Stenosarchaea group</taxon>
        <taxon>Halobacteria</taxon>
        <taxon>Halobacteriales</taxon>
        <taxon>Natrialbaceae</taxon>
        <taxon>Natronorubrum</taxon>
    </lineage>
</organism>
<dbReference type="PANTHER" id="PTHR43217:SF1">
    <property type="entry name" value="SUCCINATE SEMIALDEHYDE DEHYDROGENASE [NAD(P)+] SAD"/>
    <property type="match status" value="1"/>
</dbReference>
<evidence type="ECO:0000313" key="6">
    <source>
        <dbReference type="EMBL" id="QFU83248.1"/>
    </source>
</evidence>
<keyword evidence="7" id="KW-1185">Reference proteome</keyword>
<dbReference type="OrthoDB" id="6342at2157"/>
<dbReference type="RefSeq" id="WP_152941982.1">
    <property type="nucleotide sequence ID" value="NZ_CP045488.1"/>
</dbReference>
<dbReference type="Proteomes" id="UP000326170">
    <property type="component" value="Chromosome"/>
</dbReference>
<evidence type="ECO:0000313" key="7">
    <source>
        <dbReference type="Proteomes" id="UP000326170"/>
    </source>
</evidence>
<proteinExistence type="inferred from homology"/>
<dbReference type="FunFam" id="3.40.309.10:FF:000009">
    <property type="entry name" value="Aldehyde dehydrogenase A"/>
    <property type="match status" value="1"/>
</dbReference>
<comment type="similarity">
    <text evidence="1">Belongs to the aldehyde dehydrogenase family.</text>
</comment>
<dbReference type="Gene3D" id="3.40.605.10">
    <property type="entry name" value="Aldehyde Dehydrogenase, Chain A, domain 1"/>
    <property type="match status" value="1"/>
</dbReference>
<dbReference type="InterPro" id="IPR015590">
    <property type="entry name" value="Aldehyde_DH_dom"/>
</dbReference>
<evidence type="ECO:0000256" key="4">
    <source>
        <dbReference type="SAM" id="MobiDB-lite"/>
    </source>
</evidence>
<keyword evidence="2" id="KW-0521">NADP</keyword>
<protein>
    <submittedName>
        <fullName evidence="6">Aldehyde dehydrogenase family protein</fullName>
    </submittedName>
</protein>
<name>A0A5P9P542_9EURY</name>
<feature type="compositionally biased region" description="Polar residues" evidence="4">
    <location>
        <begin position="1"/>
        <end position="13"/>
    </location>
</feature>
<dbReference type="GO" id="GO:0004030">
    <property type="term" value="F:aldehyde dehydrogenase [NAD(P)+] activity"/>
    <property type="evidence" value="ECO:0007669"/>
    <property type="project" value="InterPro"/>
</dbReference>
<dbReference type="InterPro" id="IPR016163">
    <property type="entry name" value="Ald_DH_C"/>
</dbReference>
<dbReference type="GO" id="GO:0004777">
    <property type="term" value="F:succinate-semialdehyde dehydrogenase (NAD+) activity"/>
    <property type="evidence" value="ECO:0007669"/>
    <property type="project" value="TreeGrafter"/>
</dbReference>
<dbReference type="GeneID" id="42301827"/>
<sequence>MPIESTNPTTGTVVDTFESDSGTDRDDRLERASDTFEGWRETSIEHRQQLLSAAADVLREGRDDYAELMSREMGKPIGQARDEVEKCAWVCDYYAEHAAEFLADEVVAGEPNARTLVTYQPLGPILAIMPWNFPFWQVFRFAAPNLAAGNVGLLKHASNVPGCARAIEAVFREAGFPAGAFQSLLIGSDEVDEVIADDRIAGVTLTGSDGAGRSVAETAGSELKKTVLELGGSDPFVVLEDAPMEHTVETAVQARLINSGQSCIAAKRFIVVDDVYDEFLDRFVEAMDGQVVGDPMDDATDVGPQARADLMDDLHEQVEATLEAGGECRLGGEPMDREGAFYPPTVLTDIPADSPADSEELFGPVASVFRVPDEAAAIEQANDTRFGLGASVWTADLARGERVARQFESGLAFVNELVKSDPRLPFGGVKDSGYGRELARDGVREFVNAKTIWVQREAGEETIQVE</sequence>
<dbReference type="PANTHER" id="PTHR43217">
    <property type="entry name" value="SUCCINATE SEMIALDEHYDE DEHYDROGENASE [NAD(P)+] SAD"/>
    <property type="match status" value="1"/>
</dbReference>
<reference evidence="6 7" key="1">
    <citation type="journal article" date="2007" name="Int. J. Syst. Evol. Microbiol.">
        <title>Natronorubrum sulfidifaciens sp. nov., an extremely haloalkaliphilic archaeon isolated from Aiding salt lake in Xin-Jiang, China.</title>
        <authorList>
            <person name="Cui H.L."/>
            <person name="Tohty D."/>
            <person name="Liu H.C."/>
            <person name="Liu S.J."/>
            <person name="Oren A."/>
            <person name="Zhou P.J."/>
        </authorList>
    </citation>
    <scope>NUCLEOTIDE SEQUENCE [LARGE SCALE GENOMIC DNA]</scope>
    <source>
        <strain evidence="6 7">7-3</strain>
    </source>
</reference>
<dbReference type="CDD" id="cd07100">
    <property type="entry name" value="ALDH_SSADH1_GabD1"/>
    <property type="match status" value="1"/>
</dbReference>
<dbReference type="Gene3D" id="3.40.309.10">
    <property type="entry name" value="Aldehyde Dehydrogenase, Chain A, domain 2"/>
    <property type="match status" value="1"/>
</dbReference>
<evidence type="ECO:0000256" key="3">
    <source>
        <dbReference type="ARBA" id="ARBA00023002"/>
    </source>
</evidence>
<dbReference type="InterPro" id="IPR044148">
    <property type="entry name" value="ALDH_GabD1-like"/>
</dbReference>
<dbReference type="Pfam" id="PF00171">
    <property type="entry name" value="Aldedh"/>
    <property type="match status" value="1"/>
</dbReference>
<dbReference type="KEGG" id="nas:GCU68_12245"/>
<keyword evidence="3" id="KW-0560">Oxidoreductase</keyword>
<evidence type="ECO:0000259" key="5">
    <source>
        <dbReference type="Pfam" id="PF00171"/>
    </source>
</evidence>
<feature type="region of interest" description="Disordered" evidence="4">
    <location>
        <begin position="1"/>
        <end position="30"/>
    </location>
</feature>
<feature type="domain" description="Aldehyde dehydrogenase" evidence="5">
    <location>
        <begin position="3"/>
        <end position="452"/>
    </location>
</feature>
<dbReference type="AlphaFoldDB" id="A0A5P9P542"/>
<evidence type="ECO:0000256" key="1">
    <source>
        <dbReference type="ARBA" id="ARBA00009986"/>
    </source>
</evidence>
<dbReference type="InterPro" id="IPR016160">
    <property type="entry name" value="Ald_DH_CS_CYS"/>
</dbReference>
<dbReference type="FunFam" id="3.40.605.10:FF:000012">
    <property type="entry name" value="NAD-dependent succinate-semialdehyde dehydrogenase"/>
    <property type="match status" value="1"/>
</dbReference>
<accession>A0A5P9P542</accession>
<evidence type="ECO:0000256" key="2">
    <source>
        <dbReference type="ARBA" id="ARBA00022857"/>
    </source>
</evidence>
<dbReference type="SUPFAM" id="SSF53720">
    <property type="entry name" value="ALDH-like"/>
    <property type="match status" value="1"/>
</dbReference>
<dbReference type="InterPro" id="IPR016161">
    <property type="entry name" value="Ald_DH/histidinol_DH"/>
</dbReference>
<dbReference type="PROSITE" id="PS00070">
    <property type="entry name" value="ALDEHYDE_DEHYDR_CYS"/>
    <property type="match status" value="1"/>
</dbReference>
<dbReference type="EMBL" id="CP045488">
    <property type="protein sequence ID" value="QFU83248.1"/>
    <property type="molecule type" value="Genomic_DNA"/>
</dbReference>
<dbReference type="InterPro" id="IPR016162">
    <property type="entry name" value="Ald_DH_N"/>
</dbReference>
<dbReference type="InterPro" id="IPR047110">
    <property type="entry name" value="GABD/Sad-like"/>
</dbReference>
<gene>
    <name evidence="6" type="ORF">GCU68_12245</name>
</gene>